<sequence length="369" mass="41318">MTLGVICILQDGLQSSSTCNKVTHFGAASHSLWSKLSVISKLKSGKDCFIILVLGLVMGPPTSCKLSLPLLVGSLSVPKGEIRLLDSAQNLVKEVKKIFYAMKCIGVHKVMFSTYMLVEEVKYWWENTRTHLEVEGCPREKRRWSFLSTIHTIRVMQFPVLVNKCRIYDEDNRAKVAHYNGGVGLMKGKQYGGQTRSKPCSTLSFKHKGSISITQNRCLKYGRLSHYASKCMDKEVTCSNYGKQGHIVRNYKLSKKESSSAGRSAQSNHSKTTKRVFSLSNVEVTTTFIIFIIYVVGASLSENLTQGTCFPLIVLFNSKATHLFITHDFVFKLELPMSPLKFKLVIEIPTNGSNVTSHVYLQCPLNVLD</sequence>
<name>A0A371I7F4_MUCPR</name>
<evidence type="ECO:0000313" key="1">
    <source>
        <dbReference type="EMBL" id="RDY10980.1"/>
    </source>
</evidence>
<dbReference type="AlphaFoldDB" id="A0A371I7F4"/>
<reference evidence="1" key="1">
    <citation type="submission" date="2018-05" db="EMBL/GenBank/DDBJ databases">
        <title>Draft genome of Mucuna pruriens seed.</title>
        <authorList>
            <person name="Nnadi N.E."/>
            <person name="Vos R."/>
            <person name="Hasami M.H."/>
            <person name="Devisetty U.K."/>
            <person name="Aguiy J.C."/>
        </authorList>
    </citation>
    <scope>NUCLEOTIDE SEQUENCE [LARGE SCALE GENOMIC DNA]</scope>
    <source>
        <strain evidence="1">JCA_2017</strain>
    </source>
</reference>
<keyword evidence="2" id="KW-1185">Reference proteome</keyword>
<dbReference type="Gene3D" id="4.10.60.10">
    <property type="entry name" value="Zinc finger, CCHC-type"/>
    <property type="match status" value="1"/>
</dbReference>
<protein>
    <submittedName>
        <fullName evidence="1">Uncharacterized protein</fullName>
    </submittedName>
</protein>
<proteinExistence type="predicted"/>
<accession>A0A371I7F4</accession>
<dbReference type="EMBL" id="QJKJ01000735">
    <property type="protein sequence ID" value="RDY10980.1"/>
    <property type="molecule type" value="Genomic_DNA"/>
</dbReference>
<organism evidence="1 2">
    <name type="scientific">Mucuna pruriens</name>
    <name type="common">Velvet bean</name>
    <name type="synonym">Dolichos pruriens</name>
    <dbReference type="NCBI Taxonomy" id="157652"/>
    <lineage>
        <taxon>Eukaryota</taxon>
        <taxon>Viridiplantae</taxon>
        <taxon>Streptophyta</taxon>
        <taxon>Embryophyta</taxon>
        <taxon>Tracheophyta</taxon>
        <taxon>Spermatophyta</taxon>
        <taxon>Magnoliopsida</taxon>
        <taxon>eudicotyledons</taxon>
        <taxon>Gunneridae</taxon>
        <taxon>Pentapetalae</taxon>
        <taxon>rosids</taxon>
        <taxon>fabids</taxon>
        <taxon>Fabales</taxon>
        <taxon>Fabaceae</taxon>
        <taxon>Papilionoideae</taxon>
        <taxon>50 kb inversion clade</taxon>
        <taxon>NPAAA clade</taxon>
        <taxon>indigoferoid/millettioid clade</taxon>
        <taxon>Phaseoleae</taxon>
        <taxon>Mucuna</taxon>
    </lineage>
</organism>
<dbReference type="Pfam" id="PF08284">
    <property type="entry name" value="RVP_2"/>
    <property type="match status" value="1"/>
</dbReference>
<dbReference type="OrthoDB" id="1102029at2759"/>
<evidence type="ECO:0000313" key="2">
    <source>
        <dbReference type="Proteomes" id="UP000257109"/>
    </source>
</evidence>
<comment type="caution">
    <text evidence="1">The sequence shown here is derived from an EMBL/GenBank/DDBJ whole genome shotgun (WGS) entry which is preliminary data.</text>
</comment>
<gene>
    <name evidence="1" type="ORF">CR513_04420</name>
</gene>
<dbReference type="Proteomes" id="UP000257109">
    <property type="component" value="Unassembled WGS sequence"/>
</dbReference>
<feature type="non-terminal residue" evidence="1">
    <location>
        <position position="1"/>
    </location>
</feature>